<name>A0A939SAY5_9MICO</name>
<dbReference type="PANTHER" id="PTHR42718">
    <property type="entry name" value="MAJOR FACILITATOR SUPERFAMILY MULTIDRUG TRANSPORTER MFSC"/>
    <property type="match status" value="1"/>
</dbReference>
<feature type="transmembrane region" description="Helical" evidence="8">
    <location>
        <begin position="416"/>
        <end position="434"/>
    </location>
</feature>
<feature type="transmembrane region" description="Helical" evidence="8">
    <location>
        <begin position="369"/>
        <end position="395"/>
    </location>
</feature>
<gene>
    <name evidence="10" type="ORF">J4H92_02760</name>
</gene>
<comment type="caution">
    <text evidence="10">The sequence shown here is derived from an EMBL/GenBank/DDBJ whole genome shotgun (WGS) entry which is preliminary data.</text>
</comment>
<dbReference type="InterPro" id="IPR036259">
    <property type="entry name" value="MFS_trans_sf"/>
</dbReference>
<feature type="transmembrane region" description="Helical" evidence="8">
    <location>
        <begin position="454"/>
        <end position="473"/>
    </location>
</feature>
<keyword evidence="7 8" id="KW-0472">Membrane</keyword>
<dbReference type="InterPro" id="IPR011701">
    <property type="entry name" value="MFS"/>
</dbReference>
<protein>
    <submittedName>
        <fullName evidence="10">DHA2 family efflux MFS transporter permease subunit</fullName>
    </submittedName>
</protein>
<dbReference type="GO" id="GO:0005886">
    <property type="term" value="C:plasma membrane"/>
    <property type="evidence" value="ECO:0007669"/>
    <property type="project" value="UniProtKB-SubCell"/>
</dbReference>
<dbReference type="Gene3D" id="1.20.1720.10">
    <property type="entry name" value="Multidrug resistance protein D"/>
    <property type="match status" value="1"/>
</dbReference>
<proteinExistence type="inferred from homology"/>
<feature type="transmembrane region" description="Helical" evidence="8">
    <location>
        <begin position="345"/>
        <end position="363"/>
    </location>
</feature>
<evidence type="ECO:0000259" key="9">
    <source>
        <dbReference type="PROSITE" id="PS50850"/>
    </source>
</evidence>
<evidence type="ECO:0000313" key="11">
    <source>
        <dbReference type="Proteomes" id="UP000664382"/>
    </source>
</evidence>
<feature type="transmembrane region" description="Helical" evidence="8">
    <location>
        <begin position="279"/>
        <end position="303"/>
    </location>
</feature>
<feature type="transmembrane region" description="Helical" evidence="8">
    <location>
        <begin position="149"/>
        <end position="169"/>
    </location>
</feature>
<comment type="subcellular location">
    <subcellularLocation>
        <location evidence="1">Cell membrane</location>
        <topology evidence="1">Multi-pass membrane protein</topology>
    </subcellularLocation>
</comment>
<dbReference type="Gene3D" id="1.20.1250.20">
    <property type="entry name" value="MFS general substrate transporter like domains"/>
    <property type="match status" value="1"/>
</dbReference>
<evidence type="ECO:0000256" key="1">
    <source>
        <dbReference type="ARBA" id="ARBA00004651"/>
    </source>
</evidence>
<evidence type="ECO:0000256" key="4">
    <source>
        <dbReference type="ARBA" id="ARBA00022475"/>
    </source>
</evidence>
<sequence length="482" mass="50871">MPATPPPSETEREFGPREQLAIWLLLGSAFVVMLNETIMGVALPRLMEDLEISAAAGQWLTTAFLLTMSVVIPITGLLIRRFTTRALFLTAMTLFTLGTLLSAVAPGFGLLLVGRVVQAGGTAIMMPLLMTTVTTLVPERQRGRLMGRIAIVMSVAPAIGPTISGLILQWLSWRWLFLVVLPIAALSLLLGLLRLPNVGQQTRIRIDVLSVLLAALGFGGLVYGLSSIGEQANGVETLPPAIPILLGLAALAVFVWRQLILQRSDRALLDLRTFLTRPFALSVVLFAFSMMALFGSLILLPIYVQQVLGYETLEAGLVLLPGGLLMGLLGPFVGRMVDVRGARSVLVPGSIVAAAALWSFGLLSDTSSIWQVLVSHLLLSLGLAGMFTPLFSVSLGSLPSRLASYGSATISTVQQVAGAAGTALFVTVMTLVSNQAAGSPDAVDPHALAAGTRAAFLLGGVAATIGAVIAFFVTEQPESRRV</sequence>
<feature type="transmembrane region" description="Helical" evidence="8">
    <location>
        <begin position="59"/>
        <end position="79"/>
    </location>
</feature>
<evidence type="ECO:0000256" key="2">
    <source>
        <dbReference type="ARBA" id="ARBA00008537"/>
    </source>
</evidence>
<dbReference type="SUPFAM" id="SSF103473">
    <property type="entry name" value="MFS general substrate transporter"/>
    <property type="match status" value="1"/>
</dbReference>
<dbReference type="Pfam" id="PF07690">
    <property type="entry name" value="MFS_1"/>
    <property type="match status" value="1"/>
</dbReference>
<feature type="transmembrane region" description="Helical" evidence="8">
    <location>
        <begin position="86"/>
        <end position="113"/>
    </location>
</feature>
<accession>A0A939SAY5</accession>
<evidence type="ECO:0000256" key="7">
    <source>
        <dbReference type="ARBA" id="ARBA00023136"/>
    </source>
</evidence>
<evidence type="ECO:0000256" key="5">
    <source>
        <dbReference type="ARBA" id="ARBA00022692"/>
    </source>
</evidence>
<dbReference type="PROSITE" id="PS50850">
    <property type="entry name" value="MFS"/>
    <property type="match status" value="1"/>
</dbReference>
<feature type="domain" description="Major facilitator superfamily (MFS) profile" evidence="9">
    <location>
        <begin position="21"/>
        <end position="478"/>
    </location>
</feature>
<feature type="transmembrane region" description="Helical" evidence="8">
    <location>
        <begin position="175"/>
        <end position="196"/>
    </location>
</feature>
<dbReference type="AlphaFoldDB" id="A0A939SAY5"/>
<keyword evidence="4" id="KW-1003">Cell membrane</keyword>
<comment type="similarity">
    <text evidence="2">Belongs to the major facilitator superfamily. EmrB family.</text>
</comment>
<feature type="transmembrane region" description="Helical" evidence="8">
    <location>
        <begin position="208"/>
        <end position="229"/>
    </location>
</feature>
<feature type="transmembrane region" description="Helical" evidence="8">
    <location>
        <begin position="119"/>
        <end position="137"/>
    </location>
</feature>
<evidence type="ECO:0000256" key="3">
    <source>
        <dbReference type="ARBA" id="ARBA00022448"/>
    </source>
</evidence>
<reference evidence="10" key="1">
    <citation type="submission" date="2021-03" db="EMBL/GenBank/DDBJ databases">
        <title>Leucobacter chromiisoli sp. nov., isolated from chromium-containing soil of chemical plant.</title>
        <authorList>
            <person name="Xu Z."/>
        </authorList>
    </citation>
    <scope>NUCLEOTIDE SEQUENCE</scope>
    <source>
        <strain evidence="10">S27</strain>
    </source>
</reference>
<feature type="transmembrane region" description="Helical" evidence="8">
    <location>
        <begin position="315"/>
        <end position="333"/>
    </location>
</feature>
<keyword evidence="11" id="KW-1185">Reference proteome</keyword>
<dbReference type="InterPro" id="IPR004638">
    <property type="entry name" value="EmrB-like"/>
</dbReference>
<evidence type="ECO:0000313" key="10">
    <source>
        <dbReference type="EMBL" id="MBO1900868.1"/>
    </source>
</evidence>
<keyword evidence="6 8" id="KW-1133">Transmembrane helix</keyword>
<dbReference type="PANTHER" id="PTHR42718:SF9">
    <property type="entry name" value="MAJOR FACILITATOR SUPERFAMILY MULTIDRUG TRANSPORTER MFSC"/>
    <property type="match status" value="1"/>
</dbReference>
<evidence type="ECO:0000256" key="6">
    <source>
        <dbReference type="ARBA" id="ARBA00022989"/>
    </source>
</evidence>
<feature type="transmembrane region" description="Helical" evidence="8">
    <location>
        <begin position="241"/>
        <end position="259"/>
    </location>
</feature>
<dbReference type="Proteomes" id="UP000664382">
    <property type="component" value="Unassembled WGS sequence"/>
</dbReference>
<dbReference type="PRINTS" id="PR01036">
    <property type="entry name" value="TCRTETB"/>
</dbReference>
<dbReference type="NCBIfam" id="TIGR00711">
    <property type="entry name" value="efflux_EmrB"/>
    <property type="match status" value="1"/>
</dbReference>
<keyword evidence="5 8" id="KW-0812">Transmembrane</keyword>
<evidence type="ECO:0000256" key="8">
    <source>
        <dbReference type="SAM" id="Phobius"/>
    </source>
</evidence>
<dbReference type="GO" id="GO:0022857">
    <property type="term" value="F:transmembrane transporter activity"/>
    <property type="evidence" value="ECO:0007669"/>
    <property type="project" value="InterPro"/>
</dbReference>
<organism evidence="10 11">
    <name type="scientific">Leucobacter weissii</name>
    <dbReference type="NCBI Taxonomy" id="1983706"/>
    <lineage>
        <taxon>Bacteria</taxon>
        <taxon>Bacillati</taxon>
        <taxon>Actinomycetota</taxon>
        <taxon>Actinomycetes</taxon>
        <taxon>Micrococcales</taxon>
        <taxon>Microbacteriaceae</taxon>
        <taxon>Leucobacter</taxon>
    </lineage>
</organism>
<keyword evidence="3" id="KW-0813">Transport</keyword>
<feature type="transmembrane region" description="Helical" evidence="8">
    <location>
        <begin position="20"/>
        <end position="39"/>
    </location>
</feature>
<dbReference type="InterPro" id="IPR020846">
    <property type="entry name" value="MFS_dom"/>
</dbReference>
<dbReference type="RefSeq" id="WP_208095664.1">
    <property type="nucleotide sequence ID" value="NZ_JAGDYM010000004.1"/>
</dbReference>
<dbReference type="EMBL" id="JAGDYM010000004">
    <property type="protein sequence ID" value="MBO1900868.1"/>
    <property type="molecule type" value="Genomic_DNA"/>
</dbReference>